<comment type="caution">
    <text evidence="1">The sequence shown here is derived from an EMBL/GenBank/DDBJ whole genome shotgun (WGS) entry which is preliminary data.</text>
</comment>
<name>A0A1F7VEE2_9BACT</name>
<proteinExistence type="predicted"/>
<dbReference type="EMBL" id="MGER01000007">
    <property type="protein sequence ID" value="OGL88876.1"/>
    <property type="molecule type" value="Genomic_DNA"/>
</dbReference>
<evidence type="ECO:0000313" key="1">
    <source>
        <dbReference type="EMBL" id="OGL88876.1"/>
    </source>
</evidence>
<dbReference type="AlphaFoldDB" id="A0A1F7VEE2"/>
<sequence length="306" mass="35141">MSFDIRFCTKDIREIDHEEVSDYLRTQPYFEVNESDGGFQSIYKNLDTGVYFIFESSPELELAEEEQLPPGYQDTGLWFTLNLIRPTFFAHEALPYVEEFTKKFDLLIVDPQDDSIGGNGKPKICNTEELIASWAKSNEFGVKAFKRKEVSESSHVISYMPLEKSMNWWEYSKGKKALEEKLGDDFFVPRMFILKDQSAGELKTAISWTDGIPQIFASCDLVGIVKMKKRLFSSQTKSTKEGFIEYDDLMKLIGDLAQPFQGPVSGIKILKSDKTREVQKIFKSLRPQSTDEFKSISPDEFIDIQV</sequence>
<gene>
    <name evidence="1" type="ORF">A3I42_01125</name>
</gene>
<reference evidence="1 2" key="1">
    <citation type="journal article" date="2016" name="Nat. Commun.">
        <title>Thousands of microbial genomes shed light on interconnected biogeochemical processes in an aquifer system.</title>
        <authorList>
            <person name="Anantharaman K."/>
            <person name="Brown C.T."/>
            <person name="Hug L.A."/>
            <person name="Sharon I."/>
            <person name="Castelle C.J."/>
            <person name="Probst A.J."/>
            <person name="Thomas B.C."/>
            <person name="Singh A."/>
            <person name="Wilkins M.J."/>
            <person name="Karaoz U."/>
            <person name="Brodie E.L."/>
            <person name="Williams K.H."/>
            <person name="Hubbard S.S."/>
            <person name="Banfield J.F."/>
        </authorList>
    </citation>
    <scope>NUCLEOTIDE SEQUENCE [LARGE SCALE GENOMIC DNA]</scope>
</reference>
<accession>A0A1F7VEE2</accession>
<organism evidence="1 2">
    <name type="scientific">Candidatus Uhrbacteria bacterium RIFCSPLOWO2_02_FULL_49_11</name>
    <dbReference type="NCBI Taxonomy" id="1802409"/>
    <lineage>
        <taxon>Bacteria</taxon>
        <taxon>Candidatus Uhriibacteriota</taxon>
    </lineage>
</organism>
<dbReference type="Proteomes" id="UP000178264">
    <property type="component" value="Unassembled WGS sequence"/>
</dbReference>
<protein>
    <submittedName>
        <fullName evidence="1">Uncharacterized protein</fullName>
    </submittedName>
</protein>
<evidence type="ECO:0000313" key="2">
    <source>
        <dbReference type="Proteomes" id="UP000178264"/>
    </source>
</evidence>